<dbReference type="Pfam" id="PF05970">
    <property type="entry name" value="PIF1"/>
    <property type="match status" value="2"/>
</dbReference>
<comment type="similarity">
    <text evidence="1">Belongs to the helicase family.</text>
</comment>
<organism evidence="4 5">
    <name type="scientific">Hermanssonia centrifuga</name>
    <dbReference type="NCBI Taxonomy" id="98765"/>
    <lineage>
        <taxon>Eukaryota</taxon>
        <taxon>Fungi</taxon>
        <taxon>Dikarya</taxon>
        <taxon>Basidiomycota</taxon>
        <taxon>Agaricomycotina</taxon>
        <taxon>Agaricomycetes</taxon>
        <taxon>Polyporales</taxon>
        <taxon>Meruliaceae</taxon>
        <taxon>Hermanssonia</taxon>
    </lineage>
</organism>
<dbReference type="GO" id="GO:0006310">
    <property type="term" value="P:DNA recombination"/>
    <property type="evidence" value="ECO:0007669"/>
    <property type="project" value="UniProtKB-KW"/>
</dbReference>
<comment type="caution">
    <text evidence="4">The sequence shown here is derived from an EMBL/GenBank/DDBJ whole genome shotgun (WGS) entry which is preliminary data.</text>
</comment>
<evidence type="ECO:0000256" key="2">
    <source>
        <dbReference type="SAM" id="MobiDB-lite"/>
    </source>
</evidence>
<dbReference type="CDD" id="cd18037">
    <property type="entry name" value="DEXSc_Pif1_like"/>
    <property type="match status" value="1"/>
</dbReference>
<comment type="cofactor">
    <cofactor evidence="1">
        <name>Mg(2+)</name>
        <dbReference type="ChEBI" id="CHEBI:18420"/>
    </cofactor>
</comment>
<gene>
    <name evidence="4" type="ORF">PHLCEN_2v984</name>
</gene>
<proteinExistence type="inferred from homology"/>
<dbReference type="GO" id="GO:0016887">
    <property type="term" value="F:ATP hydrolysis activity"/>
    <property type="evidence" value="ECO:0007669"/>
    <property type="project" value="RHEA"/>
</dbReference>
<feature type="region of interest" description="Disordered" evidence="2">
    <location>
        <begin position="1"/>
        <end position="64"/>
    </location>
</feature>
<sequence length="621" mass="69934">MPDPSSSRSFLDCTPPPSPMEPFCLSSQDHDDWVSSIQLSSPTNLTPLPDDCHSTEPQSIKAEPQSVSVSLMGEQTILVKTESESIPMLSTEEEGVPMKAESEAMSVPRPKEEIELSYEQQQVLDLVKQRRNVFFTGSAGTGKSMLLKRIIEYLRDIHGDRDRYAVTASTGIAGVNVGGSTLHSWAGIGLAKEPAEELVGKIWGISKRQRKKEAERKMKETEQRRLKGLPPLREDDERKPHGLAERWQIVDTLIIDEISMIDGKLFDKLEYVARRLRDNCRPFGGIQLPPVPDQNRGIPIPATFAFEAESWNRCVGRPFVLKKVFRQKEQEFIDMLNEMRLGTMSPKTIRTLKNRSEAVEYSDGLEPTELFPTRREVESANSRRLAQIDASPHDFNAIDIAGWDDDGDRIPVEKMEKLLDRLVAPKRITLKNFVQGELVNGSCGRVVEFCTTRDALKRHIKIGLTDLKEEDEQTMRRQAWEEPKEGDPPPSGILGSPRLFPVVRFAGGTILCVPNQFEVNSANGAIEARRDQIPLILAWALSIHKSQGQTLERVRVNLGRAFEAGQAYVALSRATSMQGLEVLDFDPARVIVNQRVMQWMSRYAEGTQEDPDSDEEYWACL</sequence>
<dbReference type="EC" id="5.6.2.3" evidence="1"/>
<feature type="compositionally biased region" description="Basic and acidic residues" evidence="2">
    <location>
        <begin position="473"/>
        <end position="487"/>
    </location>
</feature>
<evidence type="ECO:0000256" key="1">
    <source>
        <dbReference type="RuleBase" id="RU363044"/>
    </source>
</evidence>
<keyword evidence="1" id="KW-0347">Helicase</keyword>
<dbReference type="GO" id="GO:0006281">
    <property type="term" value="P:DNA repair"/>
    <property type="evidence" value="ECO:0007669"/>
    <property type="project" value="UniProtKB-KW"/>
</dbReference>
<name>A0A2R6S4A1_9APHY</name>
<keyword evidence="1" id="KW-0227">DNA damage</keyword>
<dbReference type="SMART" id="SM00382">
    <property type="entry name" value="AAA"/>
    <property type="match status" value="1"/>
</dbReference>
<feature type="region of interest" description="Disordered" evidence="2">
    <location>
        <begin position="471"/>
        <end position="493"/>
    </location>
</feature>
<keyword evidence="1" id="KW-0234">DNA repair</keyword>
<dbReference type="InterPro" id="IPR027417">
    <property type="entry name" value="P-loop_NTPase"/>
</dbReference>
<keyword evidence="1" id="KW-0067">ATP-binding</keyword>
<feature type="region of interest" description="Disordered" evidence="2">
    <location>
        <begin position="210"/>
        <end position="239"/>
    </location>
</feature>
<dbReference type="InterPro" id="IPR010285">
    <property type="entry name" value="DNA_helicase_pif1-like_DEAD"/>
</dbReference>
<dbReference type="Proteomes" id="UP000186601">
    <property type="component" value="Unassembled WGS sequence"/>
</dbReference>
<accession>A0A2R6S4A1</accession>
<feature type="domain" description="AAA+ ATPase" evidence="3">
    <location>
        <begin position="129"/>
        <end position="429"/>
    </location>
</feature>
<dbReference type="AlphaFoldDB" id="A0A2R6S4A1"/>
<keyword evidence="1" id="KW-0378">Hydrolase</keyword>
<evidence type="ECO:0000259" key="3">
    <source>
        <dbReference type="SMART" id="SM00382"/>
    </source>
</evidence>
<dbReference type="GO" id="GO:0005524">
    <property type="term" value="F:ATP binding"/>
    <property type="evidence" value="ECO:0007669"/>
    <property type="project" value="UniProtKB-KW"/>
</dbReference>
<dbReference type="Gene3D" id="3.40.50.300">
    <property type="entry name" value="P-loop containing nucleotide triphosphate hydrolases"/>
    <property type="match status" value="1"/>
</dbReference>
<evidence type="ECO:0000313" key="5">
    <source>
        <dbReference type="Proteomes" id="UP000186601"/>
    </source>
</evidence>
<dbReference type="SUPFAM" id="SSF52540">
    <property type="entry name" value="P-loop containing nucleoside triphosphate hydrolases"/>
    <property type="match status" value="2"/>
</dbReference>
<keyword evidence="1" id="KW-0547">Nucleotide-binding</keyword>
<dbReference type="STRING" id="98765.A0A2R6S4A1"/>
<dbReference type="GO" id="GO:0000723">
    <property type="term" value="P:telomere maintenance"/>
    <property type="evidence" value="ECO:0007669"/>
    <property type="project" value="InterPro"/>
</dbReference>
<keyword evidence="5" id="KW-1185">Reference proteome</keyword>
<dbReference type="PANTHER" id="PTHR47642">
    <property type="entry name" value="ATP-DEPENDENT DNA HELICASE"/>
    <property type="match status" value="1"/>
</dbReference>
<dbReference type="PANTHER" id="PTHR47642:SF5">
    <property type="entry name" value="ATP-DEPENDENT DNA HELICASE"/>
    <property type="match status" value="1"/>
</dbReference>
<feature type="compositionally biased region" description="Polar residues" evidence="2">
    <location>
        <begin position="35"/>
        <end position="46"/>
    </location>
</feature>
<evidence type="ECO:0000313" key="4">
    <source>
        <dbReference type="EMBL" id="PSS37111.1"/>
    </source>
</evidence>
<dbReference type="GO" id="GO:0043139">
    <property type="term" value="F:5'-3' DNA helicase activity"/>
    <property type="evidence" value="ECO:0007669"/>
    <property type="project" value="UniProtKB-EC"/>
</dbReference>
<reference evidence="4 5" key="1">
    <citation type="submission" date="2018-02" db="EMBL/GenBank/DDBJ databases">
        <title>Genome sequence of the basidiomycete white-rot fungus Phlebia centrifuga.</title>
        <authorList>
            <person name="Granchi Z."/>
            <person name="Peng M."/>
            <person name="de Vries R.P."/>
            <person name="Hilden K."/>
            <person name="Makela M.R."/>
            <person name="Grigoriev I."/>
            <person name="Riley R."/>
        </authorList>
    </citation>
    <scope>NUCLEOTIDE SEQUENCE [LARGE SCALE GENOMIC DNA]</scope>
    <source>
        <strain evidence="4 5">FBCC195</strain>
    </source>
</reference>
<dbReference type="EMBL" id="MLYV02000081">
    <property type="protein sequence ID" value="PSS37111.1"/>
    <property type="molecule type" value="Genomic_DNA"/>
</dbReference>
<keyword evidence="1" id="KW-0233">DNA recombination</keyword>
<dbReference type="InterPro" id="IPR051055">
    <property type="entry name" value="PIF1_helicase"/>
</dbReference>
<dbReference type="OrthoDB" id="432234at2759"/>
<comment type="catalytic activity">
    <reaction evidence="1">
        <text>ATP + H2O = ADP + phosphate + H(+)</text>
        <dbReference type="Rhea" id="RHEA:13065"/>
        <dbReference type="ChEBI" id="CHEBI:15377"/>
        <dbReference type="ChEBI" id="CHEBI:15378"/>
        <dbReference type="ChEBI" id="CHEBI:30616"/>
        <dbReference type="ChEBI" id="CHEBI:43474"/>
        <dbReference type="ChEBI" id="CHEBI:456216"/>
        <dbReference type="EC" id="5.6.2.3"/>
    </reaction>
</comment>
<dbReference type="CDD" id="cd18809">
    <property type="entry name" value="SF1_C_RecD"/>
    <property type="match status" value="1"/>
</dbReference>
<dbReference type="InterPro" id="IPR003593">
    <property type="entry name" value="AAA+_ATPase"/>
</dbReference>
<feature type="compositionally biased region" description="Basic and acidic residues" evidence="2">
    <location>
        <begin position="212"/>
        <end position="225"/>
    </location>
</feature>
<protein>
    <recommendedName>
        <fullName evidence="1">ATP-dependent DNA helicase</fullName>
        <ecNumber evidence="1">5.6.2.3</ecNumber>
    </recommendedName>
</protein>